<organism evidence="1 2">
    <name type="scientific">Streblomastix strix</name>
    <dbReference type="NCBI Taxonomy" id="222440"/>
    <lineage>
        <taxon>Eukaryota</taxon>
        <taxon>Metamonada</taxon>
        <taxon>Preaxostyla</taxon>
        <taxon>Oxymonadida</taxon>
        <taxon>Streblomastigidae</taxon>
        <taxon>Streblomastix</taxon>
    </lineage>
</organism>
<dbReference type="Proteomes" id="UP000324800">
    <property type="component" value="Unassembled WGS sequence"/>
</dbReference>
<comment type="caution">
    <text evidence="1">The sequence shown here is derived from an EMBL/GenBank/DDBJ whole genome shotgun (WGS) entry which is preliminary data.</text>
</comment>
<reference evidence="1 2" key="1">
    <citation type="submission" date="2019-03" db="EMBL/GenBank/DDBJ databases">
        <title>Single cell metagenomics reveals metabolic interactions within the superorganism composed of flagellate Streblomastix strix and complex community of Bacteroidetes bacteria on its surface.</title>
        <authorList>
            <person name="Treitli S.C."/>
            <person name="Kolisko M."/>
            <person name="Husnik F."/>
            <person name="Keeling P."/>
            <person name="Hampl V."/>
        </authorList>
    </citation>
    <scope>NUCLEOTIDE SEQUENCE [LARGE SCALE GENOMIC DNA]</scope>
    <source>
        <strain evidence="1">ST1C</strain>
    </source>
</reference>
<dbReference type="EMBL" id="SNRW01002380">
    <property type="protein sequence ID" value="KAA6392972.1"/>
    <property type="molecule type" value="Genomic_DNA"/>
</dbReference>
<dbReference type="AlphaFoldDB" id="A0A5J4WEI3"/>
<evidence type="ECO:0000313" key="2">
    <source>
        <dbReference type="Proteomes" id="UP000324800"/>
    </source>
</evidence>
<protein>
    <submittedName>
        <fullName evidence="1">Uncharacterized protein</fullName>
    </submittedName>
</protein>
<gene>
    <name evidence="1" type="ORF">EZS28_011500</name>
</gene>
<proteinExistence type="predicted"/>
<sequence length="67" mass="7771">MNIKGKSVYKFRHLAAMRLMAMGLDEALVHTFTGYVRNSNSTNEYNILAERLKDNEIARNYLTFTVQ</sequence>
<accession>A0A5J4WEI3</accession>
<evidence type="ECO:0000313" key="1">
    <source>
        <dbReference type="EMBL" id="KAA6392972.1"/>
    </source>
</evidence>
<name>A0A5J4WEI3_9EUKA</name>